<organism evidence="2 3">
    <name type="scientific">Planosporangium thailandense</name>
    <dbReference type="NCBI Taxonomy" id="765197"/>
    <lineage>
        <taxon>Bacteria</taxon>
        <taxon>Bacillati</taxon>
        <taxon>Actinomycetota</taxon>
        <taxon>Actinomycetes</taxon>
        <taxon>Micromonosporales</taxon>
        <taxon>Micromonosporaceae</taxon>
        <taxon>Planosporangium</taxon>
    </lineage>
</organism>
<gene>
    <name evidence="2" type="ORF">HC031_04425</name>
</gene>
<feature type="transmembrane region" description="Helical" evidence="1">
    <location>
        <begin position="57"/>
        <end position="79"/>
    </location>
</feature>
<proteinExistence type="predicted"/>
<feature type="transmembrane region" description="Helical" evidence="1">
    <location>
        <begin position="281"/>
        <end position="299"/>
    </location>
</feature>
<keyword evidence="1" id="KW-0472">Membrane</keyword>
<feature type="transmembrane region" description="Helical" evidence="1">
    <location>
        <begin position="216"/>
        <end position="234"/>
    </location>
</feature>
<dbReference type="GO" id="GO:0008237">
    <property type="term" value="F:metallopeptidase activity"/>
    <property type="evidence" value="ECO:0007669"/>
    <property type="project" value="UniProtKB-KW"/>
</dbReference>
<keyword evidence="1" id="KW-1133">Transmembrane helix</keyword>
<feature type="transmembrane region" description="Helical" evidence="1">
    <location>
        <begin position="241"/>
        <end position="261"/>
    </location>
</feature>
<evidence type="ECO:0000313" key="2">
    <source>
        <dbReference type="EMBL" id="NJC68976.1"/>
    </source>
</evidence>
<keyword evidence="3" id="KW-1185">Reference proteome</keyword>
<dbReference type="InterPro" id="IPR026898">
    <property type="entry name" value="PrsW"/>
</dbReference>
<feature type="transmembrane region" description="Helical" evidence="1">
    <location>
        <begin position="91"/>
        <end position="109"/>
    </location>
</feature>
<evidence type="ECO:0000256" key="1">
    <source>
        <dbReference type="SAM" id="Phobius"/>
    </source>
</evidence>
<dbReference type="EMBL" id="JAATVY010000002">
    <property type="protein sequence ID" value="NJC68976.1"/>
    <property type="molecule type" value="Genomic_DNA"/>
</dbReference>
<sequence>MTPQRTRAARVAPVRPQPLAGDLFGSVRTPVFWLLVGLLTVGAARLGGMVAPPFARYPVAMTVAFVLFALYAVPFVLFIAHVDRLEREPPVLLATAFAWGAVVVTVTAVPGNLAAESIVAKLVSPRFAALWGSALAGPTVEEILKFLGVVAIAMLATSQVNSVVDGMVYGAMVGLGYQVMENVSYAAVAVQEAGAGDRLEPVFTTFVVRGILGGPWSHTVFTALAGAGVGYAVVRVDRSARVRAAVAGAGLGGAWLCHFAWNSPLLADGLGVGVAGRLAALVVKGAPVLALVLGLAWLARRREDAYYAGVLSALGDPWIVTPAELRAMCSLGGRAALRRAAYSRAGAAGERAARRLQESQARLAVELSRGIAAASGRGGAAEEGRLTPAAVDRAREVLRARHALAALTLPTADRRPFAGSVVMWLIGAWVTVGSALGLALMLRALT</sequence>
<reference evidence="2 3" key="1">
    <citation type="submission" date="2020-03" db="EMBL/GenBank/DDBJ databases">
        <title>WGS of the type strain of Planosporangium spp.</title>
        <authorList>
            <person name="Thawai C."/>
        </authorList>
    </citation>
    <scope>NUCLEOTIDE SEQUENCE [LARGE SCALE GENOMIC DNA]</scope>
    <source>
        <strain evidence="2 3">TBRC 5610</strain>
    </source>
</reference>
<dbReference type="RefSeq" id="WP_167923847.1">
    <property type="nucleotide sequence ID" value="NZ_JAATVY010000002.1"/>
</dbReference>
<keyword evidence="2" id="KW-0482">Metalloprotease</keyword>
<keyword evidence="1" id="KW-0812">Transmembrane</keyword>
<dbReference type="PANTHER" id="PTHR36844:SF1">
    <property type="entry name" value="PROTEASE PRSW"/>
    <property type="match status" value="1"/>
</dbReference>
<dbReference type="PANTHER" id="PTHR36844">
    <property type="entry name" value="PROTEASE PRSW"/>
    <property type="match status" value="1"/>
</dbReference>
<keyword evidence="2" id="KW-0645">Protease</keyword>
<evidence type="ECO:0000313" key="3">
    <source>
        <dbReference type="Proteomes" id="UP000722989"/>
    </source>
</evidence>
<feature type="transmembrane region" description="Helical" evidence="1">
    <location>
        <begin position="421"/>
        <end position="442"/>
    </location>
</feature>
<accession>A0ABX0XSJ8</accession>
<dbReference type="Pfam" id="PF13367">
    <property type="entry name" value="PrsW-protease"/>
    <property type="match status" value="1"/>
</dbReference>
<name>A0ABX0XSJ8_9ACTN</name>
<protein>
    <submittedName>
        <fullName evidence="2">PrsW family intramembrane metalloprotease</fullName>
    </submittedName>
</protein>
<dbReference type="Proteomes" id="UP000722989">
    <property type="component" value="Unassembled WGS sequence"/>
</dbReference>
<feature type="transmembrane region" description="Helical" evidence="1">
    <location>
        <begin position="31"/>
        <end position="51"/>
    </location>
</feature>
<keyword evidence="2" id="KW-0378">Hydrolase</keyword>
<comment type="caution">
    <text evidence="2">The sequence shown here is derived from an EMBL/GenBank/DDBJ whole genome shotgun (WGS) entry which is preliminary data.</text>
</comment>